<reference evidence="2 3" key="1">
    <citation type="journal article" date="2019" name="Nat. Commun.">
        <title>The antimicrobial potential of Streptomyces from insect microbiomes.</title>
        <authorList>
            <person name="Chevrette M.G."/>
            <person name="Carlson C.M."/>
            <person name="Ortega H.E."/>
            <person name="Thomas C."/>
            <person name="Ananiev G.E."/>
            <person name="Barns K.J."/>
            <person name="Book A.J."/>
            <person name="Cagnazzo J."/>
            <person name="Carlos C."/>
            <person name="Flanigan W."/>
            <person name="Grubbs K.J."/>
            <person name="Horn H.A."/>
            <person name="Hoffmann F.M."/>
            <person name="Klassen J.L."/>
            <person name="Knack J.J."/>
            <person name="Lewin G.R."/>
            <person name="McDonald B.R."/>
            <person name="Muller L."/>
            <person name="Melo W.G.P."/>
            <person name="Pinto-Tomas A.A."/>
            <person name="Schmitz A."/>
            <person name="Wendt-Pienkowski E."/>
            <person name="Wildman S."/>
            <person name="Zhao M."/>
            <person name="Zhang F."/>
            <person name="Bugni T.S."/>
            <person name="Andes D.R."/>
            <person name="Pupo M.T."/>
            <person name="Currie C.R."/>
        </authorList>
    </citation>
    <scope>NUCLEOTIDE SEQUENCE [LARGE SCALE GENOMIC DNA]</scope>
    <source>
        <strain evidence="2 3">SID5840</strain>
    </source>
</reference>
<feature type="transmembrane region" description="Helical" evidence="1">
    <location>
        <begin position="123"/>
        <end position="146"/>
    </location>
</feature>
<dbReference type="EMBL" id="WWHY01000001">
    <property type="protein sequence ID" value="MYR33259.1"/>
    <property type="molecule type" value="Genomic_DNA"/>
</dbReference>
<dbReference type="InterPro" id="IPR021354">
    <property type="entry name" value="DUF2975"/>
</dbReference>
<dbReference type="Proteomes" id="UP000467124">
    <property type="component" value="Unassembled WGS sequence"/>
</dbReference>
<keyword evidence="1" id="KW-0472">Membrane</keyword>
<name>A0A7K2ITG8_9ACTN</name>
<sequence length="165" mass="17245">MDRYFIILLRAAALAAILVGLFGQFVVIPGMAADEVALVPQYAPFATPYVTVAVLIVACVQVALGAVWALLGILDRDALFTPRAFRWVDVIIGSTVVATLLTAGIAVHLTVADIPAPNGNMDVIGAMGAAMVTTVVGAALAMLLVLMRGLLRKATNLQTEMAEVI</sequence>
<keyword evidence="1" id="KW-1133">Transmembrane helix</keyword>
<feature type="transmembrane region" description="Helical" evidence="1">
    <location>
        <begin position="48"/>
        <end position="74"/>
    </location>
</feature>
<evidence type="ECO:0000313" key="3">
    <source>
        <dbReference type="Proteomes" id="UP000467124"/>
    </source>
</evidence>
<evidence type="ECO:0000313" key="2">
    <source>
        <dbReference type="EMBL" id="MYR33259.1"/>
    </source>
</evidence>
<evidence type="ECO:0000256" key="1">
    <source>
        <dbReference type="SAM" id="Phobius"/>
    </source>
</evidence>
<keyword evidence="1" id="KW-0812">Transmembrane</keyword>
<organism evidence="2 3">
    <name type="scientific">Nocardiopsis alba</name>
    <dbReference type="NCBI Taxonomy" id="53437"/>
    <lineage>
        <taxon>Bacteria</taxon>
        <taxon>Bacillati</taxon>
        <taxon>Actinomycetota</taxon>
        <taxon>Actinomycetes</taxon>
        <taxon>Streptosporangiales</taxon>
        <taxon>Nocardiopsidaceae</taxon>
        <taxon>Nocardiopsis</taxon>
    </lineage>
</organism>
<gene>
    <name evidence="2" type="ORF">GTW20_13550</name>
</gene>
<protein>
    <submittedName>
        <fullName evidence="2">DUF2975 domain-containing protein</fullName>
    </submittedName>
</protein>
<feature type="transmembrane region" description="Helical" evidence="1">
    <location>
        <begin position="7"/>
        <end position="28"/>
    </location>
</feature>
<comment type="caution">
    <text evidence="2">The sequence shown here is derived from an EMBL/GenBank/DDBJ whole genome shotgun (WGS) entry which is preliminary data.</text>
</comment>
<accession>A0A7K2ITG8</accession>
<proteinExistence type="predicted"/>
<dbReference type="AlphaFoldDB" id="A0A7K2ITG8"/>
<dbReference type="RefSeq" id="WP_017534516.1">
    <property type="nucleotide sequence ID" value="NZ_JBEYHW010000003.1"/>
</dbReference>
<dbReference type="Pfam" id="PF11188">
    <property type="entry name" value="DUF2975"/>
    <property type="match status" value="1"/>
</dbReference>
<feature type="transmembrane region" description="Helical" evidence="1">
    <location>
        <begin position="86"/>
        <end position="111"/>
    </location>
</feature>